<evidence type="ECO:0000256" key="1">
    <source>
        <dbReference type="SAM" id="MobiDB-lite"/>
    </source>
</evidence>
<keyword evidence="4" id="KW-1185">Reference proteome</keyword>
<evidence type="ECO:0008006" key="5">
    <source>
        <dbReference type="Google" id="ProtNLM"/>
    </source>
</evidence>
<evidence type="ECO:0000313" key="4">
    <source>
        <dbReference type="Proteomes" id="UP000789595"/>
    </source>
</evidence>
<feature type="region of interest" description="Disordered" evidence="1">
    <location>
        <begin position="341"/>
        <end position="364"/>
    </location>
</feature>
<feature type="region of interest" description="Disordered" evidence="1">
    <location>
        <begin position="396"/>
        <end position="415"/>
    </location>
</feature>
<dbReference type="EMBL" id="CAKKNE010000001">
    <property type="protein sequence ID" value="CAH0365464.1"/>
    <property type="molecule type" value="Genomic_DNA"/>
</dbReference>
<evidence type="ECO:0000256" key="2">
    <source>
        <dbReference type="SAM" id="SignalP"/>
    </source>
</evidence>
<dbReference type="OrthoDB" id="207306at2759"/>
<proteinExistence type="predicted"/>
<organism evidence="3 4">
    <name type="scientific">Pelagomonas calceolata</name>
    <dbReference type="NCBI Taxonomy" id="35677"/>
    <lineage>
        <taxon>Eukaryota</taxon>
        <taxon>Sar</taxon>
        <taxon>Stramenopiles</taxon>
        <taxon>Ochrophyta</taxon>
        <taxon>Pelagophyceae</taxon>
        <taxon>Pelagomonadales</taxon>
        <taxon>Pelagomonadaceae</taxon>
        <taxon>Pelagomonas</taxon>
    </lineage>
</organism>
<dbReference type="Proteomes" id="UP000789595">
    <property type="component" value="Unassembled WGS sequence"/>
</dbReference>
<reference evidence="3" key="1">
    <citation type="submission" date="2021-11" db="EMBL/GenBank/DDBJ databases">
        <authorList>
            <consortium name="Genoscope - CEA"/>
            <person name="William W."/>
        </authorList>
    </citation>
    <scope>NUCLEOTIDE SEQUENCE</scope>
</reference>
<feature type="chain" id="PRO_5035263726" description="RNase NYN domain-containing protein" evidence="2">
    <location>
        <begin position="21"/>
        <end position="439"/>
    </location>
</feature>
<gene>
    <name evidence="3" type="ORF">PECAL_1P19050</name>
</gene>
<sequence length="439" mass="48177">MLRLWLAVGAAAAFAPPTRPPPRQSALHAETQAPSWKALRPRPGDVVIIDGDNCRGKSKWRLSAADVDAAAAGAHARGLLGQETILMLDHGERRDCFVSSSGAYATAFAGRRGTADDAIVDCVEHFLAHNRTLTVVTSDFGLRARASYVAARAIRGAPEAGRRRSPETLVRFARSEAFADAALADATIVQGAHAAAFDEAVDRLAKHVLTAPSSMRARMRRRARPPLVEGSPLGNEQTWMRVVLAERLRWLLARDAAAPRGPLADFANWFAEEADPDDAPRVLTHRLTDRKHRHELLRFADALRRPPPPDIVEEAVEEEEDREEKEARAAVMVAGNRRLRRKRRKRERARKLEGVERGAGASARASAKKLLAESDELEAALRGWLRDAPVAEPSDDAFVENPFHSKPGFGGSDALRCICQNPDEPFWPDGHGGDDDVEY</sequence>
<accession>A0A8J2SBP5</accession>
<comment type="caution">
    <text evidence="3">The sequence shown here is derived from an EMBL/GenBank/DDBJ whole genome shotgun (WGS) entry which is preliminary data.</text>
</comment>
<feature type="signal peptide" evidence="2">
    <location>
        <begin position="1"/>
        <end position="20"/>
    </location>
</feature>
<protein>
    <recommendedName>
        <fullName evidence="5">RNase NYN domain-containing protein</fullName>
    </recommendedName>
</protein>
<feature type="region of interest" description="Disordered" evidence="1">
    <location>
        <begin position="420"/>
        <end position="439"/>
    </location>
</feature>
<name>A0A8J2SBP5_9STRA</name>
<evidence type="ECO:0000313" key="3">
    <source>
        <dbReference type="EMBL" id="CAH0365464.1"/>
    </source>
</evidence>
<dbReference type="AlphaFoldDB" id="A0A8J2SBP5"/>
<feature type="region of interest" description="Disordered" evidence="1">
    <location>
        <begin position="16"/>
        <end position="35"/>
    </location>
</feature>
<keyword evidence="2" id="KW-0732">Signal</keyword>